<dbReference type="Proteomes" id="UP000179001">
    <property type="component" value="Unassembled WGS sequence"/>
</dbReference>
<dbReference type="InterPro" id="IPR012338">
    <property type="entry name" value="Beta-lactam/transpept-like"/>
</dbReference>
<comment type="caution">
    <text evidence="6">The sequence shown here is derived from an EMBL/GenBank/DDBJ whole genome shotgun (WGS) entry which is preliminary data.</text>
</comment>
<keyword evidence="3" id="KW-1133">Transmembrane helix</keyword>
<keyword evidence="3" id="KW-0812">Transmembrane</keyword>
<dbReference type="GO" id="GO:0005886">
    <property type="term" value="C:plasma membrane"/>
    <property type="evidence" value="ECO:0007669"/>
    <property type="project" value="TreeGrafter"/>
</dbReference>
<evidence type="ECO:0000259" key="4">
    <source>
        <dbReference type="Pfam" id="PF00905"/>
    </source>
</evidence>
<evidence type="ECO:0000256" key="3">
    <source>
        <dbReference type="SAM" id="Phobius"/>
    </source>
</evidence>
<gene>
    <name evidence="6" type="ORF">A2478_04325</name>
</gene>
<dbReference type="GO" id="GO:0071555">
    <property type="term" value="P:cell wall organization"/>
    <property type="evidence" value="ECO:0007669"/>
    <property type="project" value="TreeGrafter"/>
</dbReference>
<dbReference type="PANTHER" id="PTHR30627:SF1">
    <property type="entry name" value="PEPTIDOGLYCAN D,D-TRANSPEPTIDASE FTSI"/>
    <property type="match status" value="1"/>
</dbReference>
<dbReference type="PANTHER" id="PTHR30627">
    <property type="entry name" value="PEPTIDOGLYCAN D,D-TRANSPEPTIDASE"/>
    <property type="match status" value="1"/>
</dbReference>
<keyword evidence="2 3" id="KW-0472">Membrane</keyword>
<evidence type="ECO:0008006" key="8">
    <source>
        <dbReference type="Google" id="ProtNLM"/>
    </source>
</evidence>
<dbReference type="Gene3D" id="3.40.710.10">
    <property type="entry name" value="DD-peptidase/beta-lactamase superfamily"/>
    <property type="match status" value="1"/>
</dbReference>
<dbReference type="Gene3D" id="3.90.1310.10">
    <property type="entry name" value="Penicillin-binding protein 2a (Domain 2)"/>
    <property type="match status" value="1"/>
</dbReference>
<proteinExistence type="predicted"/>
<dbReference type="Pfam" id="PF00905">
    <property type="entry name" value="Transpeptidase"/>
    <property type="match status" value="1"/>
</dbReference>
<feature type="domain" description="Penicillin-binding protein transpeptidase" evidence="4">
    <location>
        <begin position="323"/>
        <end position="628"/>
    </location>
</feature>
<dbReference type="InterPro" id="IPR001460">
    <property type="entry name" value="PCN-bd_Tpept"/>
</dbReference>
<name>A0A1F5SYW9_9BACT</name>
<dbReference type="InterPro" id="IPR005311">
    <property type="entry name" value="PBP_dimer"/>
</dbReference>
<sequence>MSLLVKKTKVRTIRPSSYLGGKKNDIEKHSNRRIKVLSFFFIIIAGAIFFRLIRLQIIEGDYYYALASDQHELIQNLYPERGEIFVQEKNINGGYDLYPVATNRELYFVYAVPKEIEDPEAVMTVLFENIDFSDDIKKTIETVSAPLSEELTVEALDKEKKRLTEQAEQEATDLFKYKMLERLSKKDDPYEPVKRRITEDQISTLQSYNLEGIRWVKEPARYYPDKFMGSQLLGFVGHSEESNLLKGYYGIEGNYDKILAGHSGFIRSESDATGRLLALADTESESVSNGSSIILTIDKAIQYYTCQQLYFGIENFVADSGQIIVMNPKTGAIIAMCSYPDFDPNEYNKVEDISVFNNSALLASYEPGSVFKPVTMAAALDTGKVTPFTGYEDTGVVHIAGYDIRNSDSKAHGWKTMTQVLEESLNTGTIFASRLVGIDLFTQYVKDFGFGKITDIDISPEATGDISSLDKKHDLYLSTASFGQGITVTPLQMIQAYSTIANKGKFMKPYVVDKIINPDGTEKITSPQFIKQVISEQTSKLLGSMLVSVVENGHSSSAKIPGYLVAGKTGTAEVPDPEKGGYGNETIHTFVGYAPYDDPAFVMLVKLDHVKTARFADSSTTPIFGKIAKFILDYYEIPPSVK</sequence>
<feature type="domain" description="Penicillin-binding protein dimerisation" evidence="5">
    <location>
        <begin position="79"/>
        <end position="277"/>
    </location>
</feature>
<evidence type="ECO:0000313" key="6">
    <source>
        <dbReference type="EMBL" id="OGF31686.1"/>
    </source>
</evidence>
<evidence type="ECO:0000256" key="2">
    <source>
        <dbReference type="ARBA" id="ARBA00023136"/>
    </source>
</evidence>
<evidence type="ECO:0000313" key="7">
    <source>
        <dbReference type="Proteomes" id="UP000179001"/>
    </source>
</evidence>
<dbReference type="STRING" id="1798002.A2478_04325"/>
<evidence type="ECO:0000256" key="1">
    <source>
        <dbReference type="ARBA" id="ARBA00004370"/>
    </source>
</evidence>
<feature type="transmembrane region" description="Helical" evidence="3">
    <location>
        <begin position="36"/>
        <end position="53"/>
    </location>
</feature>
<dbReference type="InterPro" id="IPR050515">
    <property type="entry name" value="Beta-lactam/transpept"/>
</dbReference>
<protein>
    <recommendedName>
        <fullName evidence="8">Penicillin-binding protein transpeptidase domain-containing protein</fullName>
    </recommendedName>
</protein>
<dbReference type="AlphaFoldDB" id="A0A1F5SYW9"/>
<dbReference type="EMBL" id="MFGJ01000007">
    <property type="protein sequence ID" value="OGF31686.1"/>
    <property type="molecule type" value="Genomic_DNA"/>
</dbReference>
<dbReference type="Gene3D" id="3.30.450.330">
    <property type="match status" value="1"/>
</dbReference>
<dbReference type="SUPFAM" id="SSF56601">
    <property type="entry name" value="beta-lactamase/transpeptidase-like"/>
    <property type="match status" value="1"/>
</dbReference>
<accession>A0A1F5SYW9</accession>
<organism evidence="6 7">
    <name type="scientific">Candidatus Falkowbacteria bacterium RIFOXYC2_FULL_36_12</name>
    <dbReference type="NCBI Taxonomy" id="1798002"/>
    <lineage>
        <taxon>Bacteria</taxon>
        <taxon>Candidatus Falkowiibacteriota</taxon>
    </lineage>
</organism>
<dbReference type="GO" id="GO:0008658">
    <property type="term" value="F:penicillin binding"/>
    <property type="evidence" value="ECO:0007669"/>
    <property type="project" value="InterPro"/>
</dbReference>
<dbReference type="InterPro" id="IPR036138">
    <property type="entry name" value="PBP_dimer_sf"/>
</dbReference>
<comment type="subcellular location">
    <subcellularLocation>
        <location evidence="1">Membrane</location>
    </subcellularLocation>
</comment>
<reference evidence="6 7" key="1">
    <citation type="journal article" date="2016" name="Nat. Commun.">
        <title>Thousands of microbial genomes shed light on interconnected biogeochemical processes in an aquifer system.</title>
        <authorList>
            <person name="Anantharaman K."/>
            <person name="Brown C.T."/>
            <person name="Hug L.A."/>
            <person name="Sharon I."/>
            <person name="Castelle C.J."/>
            <person name="Probst A.J."/>
            <person name="Thomas B.C."/>
            <person name="Singh A."/>
            <person name="Wilkins M.J."/>
            <person name="Karaoz U."/>
            <person name="Brodie E.L."/>
            <person name="Williams K.H."/>
            <person name="Hubbard S.S."/>
            <person name="Banfield J.F."/>
        </authorList>
    </citation>
    <scope>NUCLEOTIDE SEQUENCE [LARGE SCALE GENOMIC DNA]</scope>
</reference>
<dbReference type="SUPFAM" id="SSF56519">
    <property type="entry name" value="Penicillin binding protein dimerisation domain"/>
    <property type="match status" value="1"/>
</dbReference>
<dbReference type="Pfam" id="PF03717">
    <property type="entry name" value="PBP_dimer"/>
    <property type="match status" value="1"/>
</dbReference>
<evidence type="ECO:0000259" key="5">
    <source>
        <dbReference type="Pfam" id="PF03717"/>
    </source>
</evidence>